<dbReference type="InterPro" id="IPR017896">
    <property type="entry name" value="4Fe4S_Fe-S-bd"/>
</dbReference>
<evidence type="ECO:0000256" key="4">
    <source>
        <dbReference type="ARBA" id="ARBA00023004"/>
    </source>
</evidence>
<comment type="function">
    <text evidence="6">Component of a complex that catalyzes the oxidation of glycolate to glyoxylate.</text>
</comment>
<dbReference type="Pfam" id="PF13183">
    <property type="entry name" value="Fer4_8"/>
    <property type="match status" value="1"/>
</dbReference>
<keyword evidence="9" id="KW-1185">Reference proteome</keyword>
<keyword evidence="2 6" id="KW-0479">Metal-binding</keyword>
<protein>
    <recommendedName>
        <fullName evidence="6">Glycolate oxidase iron-sulfur subunit</fullName>
        <ecNumber evidence="6">1.1.99.14</ecNumber>
    </recommendedName>
</protein>
<dbReference type="PROSITE" id="PS00198">
    <property type="entry name" value="4FE4S_FER_1"/>
    <property type="match status" value="1"/>
</dbReference>
<keyword evidence="6" id="KW-0249">Electron transport</keyword>
<keyword evidence="5 6" id="KW-0411">Iron-sulfur</keyword>
<comment type="cofactor">
    <cofactor evidence="6">
        <name>[4Fe-4S] cluster</name>
        <dbReference type="ChEBI" id="CHEBI:49883"/>
    </cofactor>
    <text evidence="6">Binds 2 [4Fe-4S] clusters.</text>
</comment>
<evidence type="ECO:0000256" key="2">
    <source>
        <dbReference type="ARBA" id="ARBA00022723"/>
    </source>
</evidence>
<dbReference type="KEGG" id="sulg:FJR48_03055"/>
<keyword evidence="4 6" id="KW-0408">Iron</keyword>
<accession>A0A5P8NZ83</accession>
<sequence>MDKKTEDIFNFTAVSDECVKCGKCIPVCTIHNVNADEVTSPRGFIDLLGAYKRGQLELDKNAKDIFESCFLCTACTEVCPKSLPTDMVIEQARADIAQKFGIAWYKKLFFLLLRHRWLNDLAFKLGYVFQTCGFKIKAEIDSMSPRSFVPMIKADRLLPSLMKTSFLNSHEENIDNGGKRKVAVFIGCLGNYNYKKVGESLLEILETLEIDAFLAKDQKCCAAPAYFTGDFDTVDHNAKFNIEYFEKFGDDIEAIIVPEATCSAMLKIDYEHFFHDQPEWLERAKKIKDKIFMATEWLQHHTQLEQLLASKKSMPNIVTYHDPCHAKKMQGIYNEPRNLIRQNYKIVEMSDPNLCCGFGGVTMQTEKYHFAEAAGKPKAAMIEKSGAEIVSAECSACRMQINNSMNVSGVENVEFKNPIELIAEALRK</sequence>
<evidence type="ECO:0000256" key="1">
    <source>
        <dbReference type="ARBA" id="ARBA00022485"/>
    </source>
</evidence>
<evidence type="ECO:0000256" key="5">
    <source>
        <dbReference type="ARBA" id="ARBA00023014"/>
    </source>
</evidence>
<dbReference type="PIRSF" id="PIRSF000139">
    <property type="entry name" value="Glc_ox_4Fe-4S"/>
    <property type="match status" value="1"/>
</dbReference>
<proteinExistence type="predicted"/>
<dbReference type="Proteomes" id="UP000326944">
    <property type="component" value="Chromosome"/>
</dbReference>
<dbReference type="GO" id="GO:0046872">
    <property type="term" value="F:metal ion binding"/>
    <property type="evidence" value="ECO:0007669"/>
    <property type="project" value="UniProtKB-UniRule"/>
</dbReference>
<dbReference type="PANTHER" id="PTHR32479:SF20">
    <property type="entry name" value="GLYCOLATE OXIDASE IRON-SULFUR SUBUNIT"/>
    <property type="match status" value="1"/>
</dbReference>
<dbReference type="EC" id="1.1.99.14" evidence="6"/>
<dbReference type="InterPro" id="IPR012257">
    <property type="entry name" value="Glc_ox_4Fe-4S"/>
</dbReference>
<comment type="catalytic activity">
    <reaction evidence="6">
        <text>glycolate + A = glyoxylate + AH2</text>
        <dbReference type="Rhea" id="RHEA:21264"/>
        <dbReference type="ChEBI" id="CHEBI:13193"/>
        <dbReference type="ChEBI" id="CHEBI:17499"/>
        <dbReference type="ChEBI" id="CHEBI:29805"/>
        <dbReference type="ChEBI" id="CHEBI:36655"/>
        <dbReference type="EC" id="1.1.99.14"/>
    </reaction>
</comment>
<dbReference type="Gene3D" id="1.10.1060.10">
    <property type="entry name" value="Alpha-helical ferredoxin"/>
    <property type="match status" value="1"/>
</dbReference>
<dbReference type="GO" id="GO:0019154">
    <property type="term" value="F:glycolate dehydrogenase activity"/>
    <property type="evidence" value="ECO:0007669"/>
    <property type="project" value="UniProtKB-EC"/>
</dbReference>
<evidence type="ECO:0000256" key="6">
    <source>
        <dbReference type="PIRNR" id="PIRNR000139"/>
    </source>
</evidence>
<evidence type="ECO:0000256" key="3">
    <source>
        <dbReference type="ARBA" id="ARBA00022737"/>
    </source>
</evidence>
<name>A0A5P8NZ83_9BACT</name>
<dbReference type="OrthoDB" id="9770306at2"/>
<evidence type="ECO:0000259" key="7">
    <source>
        <dbReference type="PROSITE" id="PS51379"/>
    </source>
</evidence>
<comment type="catalytic activity">
    <reaction evidence="6">
        <text>(R)-lactate + A = pyruvate + AH2</text>
        <dbReference type="Rhea" id="RHEA:15089"/>
        <dbReference type="ChEBI" id="CHEBI:13193"/>
        <dbReference type="ChEBI" id="CHEBI:15361"/>
        <dbReference type="ChEBI" id="CHEBI:16004"/>
        <dbReference type="ChEBI" id="CHEBI:17499"/>
    </reaction>
</comment>
<organism evidence="8 9">
    <name type="scientific">Sulfurimonas lithotrophica</name>
    <dbReference type="NCBI Taxonomy" id="2590022"/>
    <lineage>
        <taxon>Bacteria</taxon>
        <taxon>Pseudomonadati</taxon>
        <taxon>Campylobacterota</taxon>
        <taxon>Epsilonproteobacteria</taxon>
        <taxon>Campylobacterales</taxon>
        <taxon>Sulfurimonadaceae</taxon>
        <taxon>Sulfurimonas</taxon>
    </lineage>
</organism>
<dbReference type="SUPFAM" id="SSF46548">
    <property type="entry name" value="alpha-helical ferredoxin"/>
    <property type="match status" value="1"/>
</dbReference>
<keyword evidence="6" id="KW-0813">Transport</keyword>
<feature type="domain" description="4Fe-4S ferredoxin-type" evidence="7">
    <location>
        <begin position="59"/>
        <end position="90"/>
    </location>
</feature>
<dbReference type="PANTHER" id="PTHR32479">
    <property type="entry name" value="GLYCOLATE OXIDASE IRON-SULFUR SUBUNIT"/>
    <property type="match status" value="1"/>
</dbReference>
<dbReference type="InterPro" id="IPR017900">
    <property type="entry name" value="4Fe4S_Fe_S_CS"/>
</dbReference>
<reference evidence="8 9" key="1">
    <citation type="submission" date="2019-09" db="EMBL/GenBank/DDBJ databases">
        <title>Sulfurimonas gotlandica sp. nov., a chemoautotrophic and psychrotolerant epsilonproteobacterium isolated from a pelagic redoxcline, and an emended description of the genus Sulfurimonas.</title>
        <authorList>
            <person name="Wang S."/>
            <person name="Jiang L."/>
            <person name="Shao S."/>
        </authorList>
    </citation>
    <scope>NUCLEOTIDE SEQUENCE [LARGE SCALE GENOMIC DNA]</scope>
    <source>
        <strain evidence="8 9">GYSZ_1</strain>
    </source>
</reference>
<dbReference type="InterPro" id="IPR009051">
    <property type="entry name" value="Helical_ferredxn"/>
</dbReference>
<dbReference type="InterPro" id="IPR004017">
    <property type="entry name" value="Cys_rich_dom"/>
</dbReference>
<dbReference type="EMBL" id="CP043617">
    <property type="protein sequence ID" value="QFR48752.1"/>
    <property type="molecule type" value="Genomic_DNA"/>
</dbReference>
<evidence type="ECO:0000313" key="8">
    <source>
        <dbReference type="EMBL" id="QFR48752.1"/>
    </source>
</evidence>
<dbReference type="RefSeq" id="WP_152306695.1">
    <property type="nucleotide sequence ID" value="NZ_CP043617.1"/>
</dbReference>
<dbReference type="GO" id="GO:0051539">
    <property type="term" value="F:4 iron, 4 sulfur cluster binding"/>
    <property type="evidence" value="ECO:0007669"/>
    <property type="project" value="UniProtKB-UniRule"/>
</dbReference>
<keyword evidence="3" id="KW-0677">Repeat</keyword>
<dbReference type="PROSITE" id="PS51379">
    <property type="entry name" value="4FE4S_FER_2"/>
    <property type="match status" value="2"/>
</dbReference>
<keyword evidence="1 6" id="KW-0004">4Fe-4S</keyword>
<dbReference type="AlphaFoldDB" id="A0A5P8NZ83"/>
<feature type="domain" description="4Fe-4S ferredoxin-type" evidence="7">
    <location>
        <begin position="9"/>
        <end position="38"/>
    </location>
</feature>
<gene>
    <name evidence="8" type="ORF">FJR48_03055</name>
</gene>
<dbReference type="Pfam" id="PF02754">
    <property type="entry name" value="CCG"/>
    <property type="match status" value="2"/>
</dbReference>
<evidence type="ECO:0000313" key="9">
    <source>
        <dbReference type="Proteomes" id="UP000326944"/>
    </source>
</evidence>